<accession>S8C8T6</accession>
<keyword evidence="6" id="KW-0539">Nucleus</keyword>
<dbReference type="SMART" id="SM01372">
    <property type="entry name" value="E2F_TDP"/>
    <property type="match status" value="1"/>
</dbReference>
<dbReference type="Pfam" id="PF02319">
    <property type="entry name" value="WHD_E2F_TDP"/>
    <property type="match status" value="1"/>
</dbReference>
<comment type="similarity">
    <text evidence="1 6">Belongs to the E2F/DP family.</text>
</comment>
<dbReference type="Gene3D" id="1.10.10.10">
    <property type="entry name" value="Winged helix-like DNA-binding domain superfamily/Winged helix DNA-binding domain"/>
    <property type="match status" value="1"/>
</dbReference>
<dbReference type="GO" id="GO:0090575">
    <property type="term" value="C:RNA polymerase II transcription regulator complex"/>
    <property type="evidence" value="ECO:0007669"/>
    <property type="project" value="TreeGrafter"/>
</dbReference>
<keyword evidence="2 6" id="KW-0805">Transcription regulation</keyword>
<dbReference type="AlphaFoldDB" id="S8C8T6"/>
<evidence type="ECO:0000256" key="7">
    <source>
        <dbReference type="SAM" id="MobiDB-lite"/>
    </source>
</evidence>
<dbReference type="InterPro" id="IPR036388">
    <property type="entry name" value="WH-like_DNA-bd_sf"/>
</dbReference>
<protein>
    <recommendedName>
        <fullName evidence="8">E2F/DP family winged-helix DNA-binding domain-containing protein</fullName>
    </recommendedName>
</protein>
<evidence type="ECO:0000313" key="10">
    <source>
        <dbReference type="Proteomes" id="UP000015453"/>
    </source>
</evidence>
<evidence type="ECO:0000256" key="5">
    <source>
        <dbReference type="ARBA" id="ARBA00023306"/>
    </source>
</evidence>
<name>S8C8T6_9LAMI</name>
<evidence type="ECO:0000256" key="3">
    <source>
        <dbReference type="ARBA" id="ARBA00023125"/>
    </source>
</evidence>
<feature type="region of interest" description="Disordered" evidence="7">
    <location>
        <begin position="65"/>
        <end position="118"/>
    </location>
</feature>
<proteinExistence type="inferred from homology"/>
<feature type="compositionally biased region" description="Polar residues" evidence="7">
    <location>
        <begin position="66"/>
        <end position="79"/>
    </location>
</feature>
<reference evidence="9 10" key="1">
    <citation type="journal article" date="2013" name="BMC Genomics">
        <title>The miniature genome of a carnivorous plant Genlisea aurea contains a low number of genes and short non-coding sequences.</title>
        <authorList>
            <person name="Leushkin E.V."/>
            <person name="Sutormin R.A."/>
            <person name="Nabieva E.R."/>
            <person name="Penin A.A."/>
            <person name="Kondrashov A.S."/>
            <person name="Logacheva M.D."/>
        </authorList>
    </citation>
    <scope>NUCLEOTIDE SEQUENCE [LARGE SCALE GENOMIC DNA]</scope>
</reference>
<gene>
    <name evidence="9" type="ORF">M569_11491</name>
</gene>
<sequence length="188" mass="20709">MDTISLDDAAKLLLGNGKHTSMTSRTKVRRLYDIANVLSSMKFIEKTHQPETRKPAFRWLGLNGKPETNNTVAESSATVEDSGKKRMFGTDISNTSGKRFKVSGDGGHLPKPQDKTTTAQIKNVSSEAVTTKSSYQFGPFAPVNLSKIGSSLEEKRRSLIIDWESLSSSYRPRYENQGSTTSSSQQLS</sequence>
<evidence type="ECO:0000256" key="6">
    <source>
        <dbReference type="RuleBase" id="RU003796"/>
    </source>
</evidence>
<dbReference type="PANTHER" id="PTHR12081:SF106">
    <property type="entry name" value="E2F TRANSCRIPTION FACTOR-LIKE E2FE"/>
    <property type="match status" value="1"/>
</dbReference>
<comment type="subcellular location">
    <subcellularLocation>
        <location evidence="6">Nucleus</location>
    </subcellularLocation>
</comment>
<dbReference type="SUPFAM" id="SSF46785">
    <property type="entry name" value="Winged helix' DNA-binding domain"/>
    <property type="match status" value="1"/>
</dbReference>
<evidence type="ECO:0000256" key="2">
    <source>
        <dbReference type="ARBA" id="ARBA00023015"/>
    </source>
</evidence>
<dbReference type="EMBL" id="AUSU01005577">
    <property type="protein sequence ID" value="EPS63294.1"/>
    <property type="molecule type" value="Genomic_DNA"/>
</dbReference>
<dbReference type="PANTHER" id="PTHR12081">
    <property type="entry name" value="TRANSCRIPTION FACTOR E2F"/>
    <property type="match status" value="1"/>
</dbReference>
<dbReference type="InterPro" id="IPR036390">
    <property type="entry name" value="WH_DNA-bd_sf"/>
</dbReference>
<evidence type="ECO:0000259" key="8">
    <source>
        <dbReference type="SMART" id="SM01372"/>
    </source>
</evidence>
<dbReference type="GO" id="GO:0000978">
    <property type="term" value="F:RNA polymerase II cis-regulatory region sequence-specific DNA binding"/>
    <property type="evidence" value="ECO:0007669"/>
    <property type="project" value="InterPro"/>
</dbReference>
<dbReference type="Proteomes" id="UP000015453">
    <property type="component" value="Unassembled WGS sequence"/>
</dbReference>
<dbReference type="InterPro" id="IPR015633">
    <property type="entry name" value="E2F"/>
</dbReference>
<dbReference type="OrthoDB" id="5318at2759"/>
<evidence type="ECO:0000256" key="4">
    <source>
        <dbReference type="ARBA" id="ARBA00023163"/>
    </source>
</evidence>
<evidence type="ECO:0000256" key="1">
    <source>
        <dbReference type="ARBA" id="ARBA00010940"/>
    </source>
</evidence>
<keyword evidence="10" id="KW-1185">Reference proteome</keyword>
<dbReference type="InterPro" id="IPR003316">
    <property type="entry name" value="E2F_WHTH_DNA-bd_dom"/>
</dbReference>
<keyword evidence="4 6" id="KW-0804">Transcription</keyword>
<keyword evidence="3 6" id="KW-0238">DNA-binding</keyword>
<feature type="domain" description="E2F/DP family winged-helix DNA-binding" evidence="8">
    <location>
        <begin position="1"/>
        <end position="61"/>
    </location>
</feature>
<organism evidence="9 10">
    <name type="scientific">Genlisea aurea</name>
    <dbReference type="NCBI Taxonomy" id="192259"/>
    <lineage>
        <taxon>Eukaryota</taxon>
        <taxon>Viridiplantae</taxon>
        <taxon>Streptophyta</taxon>
        <taxon>Embryophyta</taxon>
        <taxon>Tracheophyta</taxon>
        <taxon>Spermatophyta</taxon>
        <taxon>Magnoliopsida</taxon>
        <taxon>eudicotyledons</taxon>
        <taxon>Gunneridae</taxon>
        <taxon>Pentapetalae</taxon>
        <taxon>asterids</taxon>
        <taxon>lamiids</taxon>
        <taxon>Lamiales</taxon>
        <taxon>Lentibulariaceae</taxon>
        <taxon>Genlisea</taxon>
    </lineage>
</organism>
<evidence type="ECO:0000313" key="9">
    <source>
        <dbReference type="EMBL" id="EPS63294.1"/>
    </source>
</evidence>
<keyword evidence="5" id="KW-0131">Cell cycle</keyword>
<comment type="caution">
    <text evidence="9">The sequence shown here is derived from an EMBL/GenBank/DDBJ whole genome shotgun (WGS) entry which is preliminary data.</text>
</comment>
<dbReference type="GO" id="GO:0000981">
    <property type="term" value="F:DNA-binding transcription factor activity, RNA polymerase II-specific"/>
    <property type="evidence" value="ECO:0007669"/>
    <property type="project" value="TreeGrafter"/>
</dbReference>